<evidence type="ECO:0000313" key="2">
    <source>
        <dbReference type="Proteomes" id="UP000076502"/>
    </source>
</evidence>
<evidence type="ECO:0000313" key="1">
    <source>
        <dbReference type="EMBL" id="KZC13180.1"/>
    </source>
</evidence>
<dbReference type="OrthoDB" id="7553511at2759"/>
<dbReference type="Gene3D" id="3.30.420.10">
    <property type="entry name" value="Ribonuclease H-like superfamily/Ribonuclease H"/>
    <property type="match status" value="1"/>
</dbReference>
<dbReference type="PANTHER" id="PTHR47326:SF1">
    <property type="entry name" value="HTH PSQ-TYPE DOMAIN-CONTAINING PROTEIN"/>
    <property type="match status" value="1"/>
</dbReference>
<dbReference type="Proteomes" id="UP000076502">
    <property type="component" value="Unassembled WGS sequence"/>
</dbReference>
<dbReference type="AlphaFoldDB" id="A0A154PPU3"/>
<dbReference type="PANTHER" id="PTHR47326">
    <property type="entry name" value="TRANSPOSABLE ELEMENT TC3 TRANSPOSASE-LIKE PROTEIN"/>
    <property type="match status" value="1"/>
</dbReference>
<dbReference type="InterPro" id="IPR036397">
    <property type="entry name" value="RNaseH_sf"/>
</dbReference>
<accession>A0A154PPU3</accession>
<gene>
    <name evidence="1" type="ORF">WN55_05513</name>
</gene>
<dbReference type="GO" id="GO:0003676">
    <property type="term" value="F:nucleic acid binding"/>
    <property type="evidence" value="ECO:0007669"/>
    <property type="project" value="InterPro"/>
</dbReference>
<feature type="non-terminal residue" evidence="1">
    <location>
        <position position="1"/>
    </location>
</feature>
<organism evidence="1 2">
    <name type="scientific">Dufourea novaeangliae</name>
    <name type="common">Sweat bee</name>
    <dbReference type="NCBI Taxonomy" id="178035"/>
    <lineage>
        <taxon>Eukaryota</taxon>
        <taxon>Metazoa</taxon>
        <taxon>Ecdysozoa</taxon>
        <taxon>Arthropoda</taxon>
        <taxon>Hexapoda</taxon>
        <taxon>Insecta</taxon>
        <taxon>Pterygota</taxon>
        <taxon>Neoptera</taxon>
        <taxon>Endopterygota</taxon>
        <taxon>Hymenoptera</taxon>
        <taxon>Apocrita</taxon>
        <taxon>Aculeata</taxon>
        <taxon>Apoidea</taxon>
        <taxon>Anthophila</taxon>
        <taxon>Halictidae</taxon>
        <taxon>Rophitinae</taxon>
        <taxon>Dufourea</taxon>
    </lineage>
</organism>
<sequence>QTGCVIDKPKSGRPKPVRTNENIAAVNESVENEPTTSISRRSQELGIYYGSLWRILHTDLHLHAYKIQLTQEFKKRDYLQRRNFARLIIERATDSLFSSEILFCDEAHFTIDRFVNKHNYRIWGDENPCVIHKKSLHPQKVTVMNHSDVSDVYFQQDGATCHITQQNSVFSRLKFRERVISRIADFNWPPRSCH</sequence>
<reference evidence="1 2" key="1">
    <citation type="submission" date="2015-07" db="EMBL/GenBank/DDBJ databases">
        <title>The genome of Dufourea novaeangliae.</title>
        <authorList>
            <person name="Pan H."/>
            <person name="Kapheim K."/>
        </authorList>
    </citation>
    <scope>NUCLEOTIDE SEQUENCE [LARGE SCALE GENOMIC DNA]</scope>
    <source>
        <strain evidence="1">0120121106</strain>
        <tissue evidence="1">Whole body</tissue>
    </source>
</reference>
<evidence type="ECO:0008006" key="3">
    <source>
        <dbReference type="Google" id="ProtNLM"/>
    </source>
</evidence>
<dbReference type="EMBL" id="KQ434992">
    <property type="protein sequence ID" value="KZC13180.1"/>
    <property type="molecule type" value="Genomic_DNA"/>
</dbReference>
<protein>
    <recommendedName>
        <fullName evidence="3">Histone-lysine N-methyltransferase SETMAR</fullName>
    </recommendedName>
</protein>
<dbReference type="STRING" id="178035.A0A154PPU3"/>
<keyword evidence="2" id="KW-1185">Reference proteome</keyword>
<proteinExistence type="predicted"/>
<name>A0A154PPU3_DUFNO</name>